<comment type="caution">
    <text evidence="2">The sequence shown here is derived from an EMBL/GenBank/DDBJ whole genome shotgun (WGS) entry which is preliminary data.</text>
</comment>
<dbReference type="AlphaFoldDB" id="A0A6G0Y6R6"/>
<proteinExistence type="predicted"/>
<dbReference type="Proteomes" id="UP000478052">
    <property type="component" value="Unassembled WGS sequence"/>
</dbReference>
<protein>
    <recommendedName>
        <fullName evidence="4">DUF4806 domain-containing protein</fullName>
    </recommendedName>
</protein>
<evidence type="ECO:0008006" key="4">
    <source>
        <dbReference type="Google" id="ProtNLM"/>
    </source>
</evidence>
<dbReference type="OrthoDB" id="2669721at2759"/>
<sequence>MSYLKKQSKSCRYLQRKRAATQAVALLKSSSEDDDNLTIQTPPLIAEHLCNNSSLPENINRENLLFSGDFETNNIFEDYSQNTDSSSESLSSSIDPVKDILSLRLILAQWALRCNVQHSTLNDLLQSVSIFPEFQGLPKTARTLLNTPTMVSIKHIKGGIYHHFNIKNELEDLIRTYDNLPSLLYLMVGIDGLPITNNPVNQLWPILDFVNEIKDPSVNGFIYNGKCVKIILKGLICDDPAKSFVLNIKGHNGKHSCLRCLNVGHWINNRVFFPELKSTLRTHDDFITYSDQLFHTGVTILSEIPSFDVVLSTPFYYMHSVCIGLMKKLLLFWTGIHKHHQSLPSNLISVLDEKLTSLSSYIPQEFQRKPNSNSRRHPLRDTNRWKATELRECLLYTGIMIFREILSKQVYEHFLELSFAIRILLASNINETYVIYAEKLLKHFVSTFACLYGEISGMKPLQQLANRFAENRINHIHFKNKSSQSNGPINAYCKLKERPFTSNSCLPQYAGWKTNKFTIKINNSDNYVKIKNGSLVLLENIATSKTDNNKILVVGQCYEKIQDFLTTPCSSQLLDIHKVHQLGSLQSWPLENVVNKLVRLPLNVIKEILFLFLLFSNNINALTISLLNWGWSVVEFLETDEIQHVPSNWIHINKTHLNYGTCWFPNTKTNNEMQARRVLKALFGPGDNDDSDKASEKSPDTNSKCIKKLKMSVDQVPTNVKVPHKLPSPPLIKMKKMNYEISEIESDEICSDEKTNNENDIVILSSFLNSTNENYEFSIDDDDEELKSIMNMSIPASSTSKKSNLFDITPSPGIQMEKSPNDSGMSYDDKIEDCDTNESDLTKKMCDRFTYQSTKVCNFDCILDCCCSKLEEVLKCFERQEDKQKKRDEKILTHLLMINGVNARLSSALQNNCKKLDAILAADSRVRALAMPTPKLPSPFMDLLPINTIENFETVESLICQSSPDMLTCREELVETLSGFILTSDDEATFHKVCDNYLRQFLFVT</sequence>
<name>A0A6G0Y6R6_APHCR</name>
<evidence type="ECO:0000313" key="3">
    <source>
        <dbReference type="Proteomes" id="UP000478052"/>
    </source>
</evidence>
<accession>A0A6G0Y6R6</accession>
<organism evidence="2 3">
    <name type="scientific">Aphis craccivora</name>
    <name type="common">Cowpea aphid</name>
    <dbReference type="NCBI Taxonomy" id="307492"/>
    <lineage>
        <taxon>Eukaryota</taxon>
        <taxon>Metazoa</taxon>
        <taxon>Ecdysozoa</taxon>
        <taxon>Arthropoda</taxon>
        <taxon>Hexapoda</taxon>
        <taxon>Insecta</taxon>
        <taxon>Pterygota</taxon>
        <taxon>Neoptera</taxon>
        <taxon>Paraneoptera</taxon>
        <taxon>Hemiptera</taxon>
        <taxon>Sternorrhyncha</taxon>
        <taxon>Aphidomorpha</taxon>
        <taxon>Aphidoidea</taxon>
        <taxon>Aphididae</taxon>
        <taxon>Aphidini</taxon>
        <taxon>Aphis</taxon>
        <taxon>Aphis</taxon>
    </lineage>
</organism>
<gene>
    <name evidence="2" type="ORF">FWK35_00021977</name>
</gene>
<keyword evidence="3" id="KW-1185">Reference proteome</keyword>
<evidence type="ECO:0000313" key="2">
    <source>
        <dbReference type="EMBL" id="KAF0750093.1"/>
    </source>
</evidence>
<dbReference type="EMBL" id="VUJU01005843">
    <property type="protein sequence ID" value="KAF0750093.1"/>
    <property type="molecule type" value="Genomic_DNA"/>
</dbReference>
<feature type="region of interest" description="Disordered" evidence="1">
    <location>
        <begin position="683"/>
        <end position="702"/>
    </location>
</feature>
<dbReference type="PANTHER" id="PTHR33053">
    <property type="entry name" value="PROTEIN, PUTATIVE-RELATED"/>
    <property type="match status" value="1"/>
</dbReference>
<evidence type="ECO:0000256" key="1">
    <source>
        <dbReference type="SAM" id="MobiDB-lite"/>
    </source>
</evidence>
<reference evidence="2 3" key="1">
    <citation type="submission" date="2019-08" db="EMBL/GenBank/DDBJ databases">
        <title>Whole genome of Aphis craccivora.</title>
        <authorList>
            <person name="Voronova N.V."/>
            <person name="Shulinski R.S."/>
            <person name="Bandarenka Y.V."/>
            <person name="Zhorov D.G."/>
            <person name="Warner D."/>
        </authorList>
    </citation>
    <scope>NUCLEOTIDE SEQUENCE [LARGE SCALE GENOMIC DNA]</scope>
    <source>
        <strain evidence="2">180601</strain>
        <tissue evidence="2">Whole Body</tissue>
    </source>
</reference>